<feature type="domain" description="Zinc finger DksA/TraR C4-type" evidence="5">
    <location>
        <begin position="79"/>
        <end position="109"/>
    </location>
</feature>
<dbReference type="PANTHER" id="PTHR33823">
    <property type="entry name" value="RNA POLYMERASE-BINDING TRANSCRIPTION FACTOR DKSA-RELATED"/>
    <property type="match status" value="1"/>
</dbReference>
<dbReference type="Proteomes" id="UP001595445">
    <property type="component" value="Unassembled WGS sequence"/>
</dbReference>
<keyword evidence="1" id="KW-0479">Metal-binding</keyword>
<dbReference type="InterPro" id="IPR000962">
    <property type="entry name" value="Znf_DskA_TraR"/>
</dbReference>
<dbReference type="InterPro" id="IPR048487">
    <property type="entry name" value="DksA-like_N"/>
</dbReference>
<feature type="zinc finger region" description="dksA C4-type" evidence="4">
    <location>
        <begin position="84"/>
        <end position="108"/>
    </location>
</feature>
<sequence length="110" mass="12235">MQASGKTPIPQRKAQLERRLAELGARLEAIEDELESHQNPDWDDLAAEREGDEVLEATGEAGQAEIRRIHAALQRIEAGEYGECVRCGAEIPEERLDALPWTPLCRSCAK</sequence>
<dbReference type="SUPFAM" id="SSF57716">
    <property type="entry name" value="Glucocorticoid receptor-like (DNA-binding domain)"/>
    <property type="match status" value="1"/>
</dbReference>
<dbReference type="Gene3D" id="1.20.120.910">
    <property type="entry name" value="DksA, coiled-coil domain"/>
    <property type="match status" value="1"/>
</dbReference>
<keyword evidence="3" id="KW-0862">Zinc</keyword>
<feature type="domain" description="DnaK suppressor protein-like N-terminal" evidence="6">
    <location>
        <begin position="14"/>
        <end position="76"/>
    </location>
</feature>
<evidence type="ECO:0000256" key="1">
    <source>
        <dbReference type="ARBA" id="ARBA00022723"/>
    </source>
</evidence>
<evidence type="ECO:0000256" key="2">
    <source>
        <dbReference type="ARBA" id="ARBA00022771"/>
    </source>
</evidence>
<reference evidence="8" key="1">
    <citation type="journal article" date="2019" name="Int. J. Syst. Evol. Microbiol.">
        <title>The Global Catalogue of Microorganisms (GCM) 10K type strain sequencing project: providing services to taxonomists for standard genome sequencing and annotation.</title>
        <authorList>
            <consortium name="The Broad Institute Genomics Platform"/>
            <consortium name="The Broad Institute Genome Sequencing Center for Infectious Disease"/>
            <person name="Wu L."/>
            <person name="Ma J."/>
        </authorList>
    </citation>
    <scope>NUCLEOTIDE SEQUENCE [LARGE SCALE GENOMIC DNA]</scope>
    <source>
        <strain evidence="8">KCTC 62102</strain>
    </source>
</reference>
<dbReference type="SUPFAM" id="SSF109635">
    <property type="entry name" value="DnaK suppressor protein DksA, alpha-hairpin domain"/>
    <property type="match status" value="1"/>
</dbReference>
<evidence type="ECO:0000259" key="6">
    <source>
        <dbReference type="Pfam" id="PF21173"/>
    </source>
</evidence>
<comment type="caution">
    <text evidence="7">The sequence shown here is derived from an EMBL/GenBank/DDBJ whole genome shotgun (WGS) entry which is preliminary data.</text>
</comment>
<dbReference type="EMBL" id="JBHRSM010000025">
    <property type="protein sequence ID" value="MFC3087600.1"/>
    <property type="molecule type" value="Genomic_DNA"/>
</dbReference>
<accession>A0ABV7DZ26</accession>
<dbReference type="Pfam" id="PF01258">
    <property type="entry name" value="zf-dskA_traR"/>
    <property type="match status" value="1"/>
</dbReference>
<dbReference type="Pfam" id="PF21173">
    <property type="entry name" value="DksA-like_N"/>
    <property type="match status" value="1"/>
</dbReference>
<evidence type="ECO:0000313" key="7">
    <source>
        <dbReference type="EMBL" id="MFC3087600.1"/>
    </source>
</evidence>
<proteinExistence type="predicted"/>
<organism evidence="7 8">
    <name type="scientific">Tabrizicola soli</name>
    <dbReference type="NCBI Taxonomy" id="2185115"/>
    <lineage>
        <taxon>Bacteria</taxon>
        <taxon>Pseudomonadati</taxon>
        <taxon>Pseudomonadota</taxon>
        <taxon>Alphaproteobacteria</taxon>
        <taxon>Rhodobacterales</taxon>
        <taxon>Paracoccaceae</taxon>
        <taxon>Tabrizicola</taxon>
    </lineage>
</organism>
<evidence type="ECO:0000313" key="8">
    <source>
        <dbReference type="Proteomes" id="UP001595445"/>
    </source>
</evidence>
<dbReference type="PANTHER" id="PTHR33823:SF4">
    <property type="entry name" value="GENERAL STRESS PROTEIN 16O"/>
    <property type="match status" value="1"/>
</dbReference>
<evidence type="ECO:0000256" key="4">
    <source>
        <dbReference type="PROSITE-ProRule" id="PRU00510"/>
    </source>
</evidence>
<dbReference type="PROSITE" id="PS51128">
    <property type="entry name" value="ZF_DKSA_2"/>
    <property type="match status" value="1"/>
</dbReference>
<evidence type="ECO:0000256" key="3">
    <source>
        <dbReference type="ARBA" id="ARBA00022833"/>
    </source>
</evidence>
<protein>
    <submittedName>
        <fullName evidence="7">TraR/DksA family transcriptional regulator</fullName>
    </submittedName>
</protein>
<keyword evidence="2" id="KW-0863">Zinc-finger</keyword>
<gene>
    <name evidence="7" type="ORF">ACFOD6_16250</name>
</gene>
<dbReference type="InterPro" id="IPR037187">
    <property type="entry name" value="DnaK_N"/>
</dbReference>
<dbReference type="RefSeq" id="WP_197641482.1">
    <property type="nucleotide sequence ID" value="NZ_JAEACP010000001.1"/>
</dbReference>
<keyword evidence="8" id="KW-1185">Reference proteome</keyword>
<name>A0ABV7DZ26_9RHOB</name>
<evidence type="ECO:0000259" key="5">
    <source>
        <dbReference type="Pfam" id="PF01258"/>
    </source>
</evidence>